<keyword evidence="5" id="KW-0539">Nucleus</keyword>
<organism evidence="7 8">
    <name type="scientific">Tilletiaria anomala (strain ATCC 24038 / CBS 436.72 / UBC 951)</name>
    <dbReference type="NCBI Taxonomy" id="1037660"/>
    <lineage>
        <taxon>Eukaryota</taxon>
        <taxon>Fungi</taxon>
        <taxon>Dikarya</taxon>
        <taxon>Basidiomycota</taxon>
        <taxon>Ustilaginomycotina</taxon>
        <taxon>Exobasidiomycetes</taxon>
        <taxon>Georgefischeriales</taxon>
        <taxon>Tilletiariaceae</taxon>
        <taxon>Tilletiaria</taxon>
    </lineage>
</organism>
<protein>
    <submittedName>
        <fullName evidence="7">Uncharacterized protein</fullName>
    </submittedName>
</protein>
<evidence type="ECO:0000256" key="2">
    <source>
        <dbReference type="ARBA" id="ARBA00022491"/>
    </source>
</evidence>
<keyword evidence="2" id="KW-0678">Repressor</keyword>
<accession>A0A066VE41</accession>
<feature type="region of interest" description="Disordered" evidence="6">
    <location>
        <begin position="420"/>
        <end position="454"/>
    </location>
</feature>
<dbReference type="GO" id="GO:0005654">
    <property type="term" value="C:nucleoplasm"/>
    <property type="evidence" value="ECO:0007669"/>
    <property type="project" value="UniProtKB-ARBA"/>
</dbReference>
<dbReference type="RefSeq" id="XP_013240765.1">
    <property type="nucleotide sequence ID" value="XM_013385311.1"/>
</dbReference>
<evidence type="ECO:0000313" key="8">
    <source>
        <dbReference type="Proteomes" id="UP000027361"/>
    </source>
</evidence>
<feature type="compositionally biased region" description="Polar residues" evidence="6">
    <location>
        <begin position="200"/>
        <end position="212"/>
    </location>
</feature>
<sequence length="795" mass="80811">MYSARPLPGPPDGHAPGYLTASYTGHHTSPGTRPVPLYSSPGAPPSATVPSNANRPGMMPPSGPTEREMMERYGASPGHGPYAGPGPSAYHSGLPAPGHDPYLDYASARRQEEVAHRHHANRDPWGGAPPPPPGTGHMGISMPPNDPRYGAPPTSLQSQGHPHAMPVPPQHVPSGAGHPNADAQSGNPAKGQSALPSAIKSGSRSKARSGQSAHKERNGKHGGAEPKTSTAVESSSSRKSGGASGSKRGESSSITYMNNGTVTNSVASTAAAAPIAAASAAVNTGESKRDKKRREVIDRMHRVHWDTLENRDVLYQELQMALSNSYATLLASPSHFRTYNLAMARLTLERDAELRQSALLHAYKVESARQQHESEMNKIEEEARVAKKNVREQLMKMVEERRRKLKEEKENGEIAMDSFIEQAQRSHPTRSLRNKAHGGSRARGRGLMDDADEGDKGNVANGGLGTAAAAAAVVVNASAGDAGADGRSGVGYLGIGTAANGLGSLLQNQGHTSAQVLGLITAGRLGLQFNGPSVGAEAKGKGNGKSKAQIGDTTGERPDAKDTDAIMTSGDAPGTAEGLSTTTAARAAKVNGFKRTFDQVAMLEAIAAMEASKGEGTSSGDFVGMDAAPVNGFYLTPAAFLDALGLGGPGSGVGAAAASAGGLNGILEGTGAHAPSIIVGPGGPNSAKSKKKAKAAAAAAAATAAASIGADGAAEGAAGSSAVALNGSLVGAASQGTGGSSAAAAAAAVAAAGPGGRLRWDVGKSLQQLTAAKDFEIESDLIGVRKIGGKRSRRR</sequence>
<comment type="subcellular location">
    <subcellularLocation>
        <location evidence="1">Nucleus</location>
    </subcellularLocation>
</comment>
<feature type="compositionally biased region" description="Basic and acidic residues" evidence="6">
    <location>
        <begin position="554"/>
        <end position="564"/>
    </location>
</feature>
<keyword evidence="8" id="KW-1185">Reference proteome</keyword>
<dbReference type="AlphaFoldDB" id="A0A066VE41"/>
<dbReference type="InParanoid" id="A0A066VE41"/>
<feature type="compositionally biased region" description="Polar residues" evidence="6">
    <location>
        <begin position="21"/>
        <end position="31"/>
    </location>
</feature>
<evidence type="ECO:0000256" key="5">
    <source>
        <dbReference type="ARBA" id="ARBA00023242"/>
    </source>
</evidence>
<keyword evidence="3" id="KW-0805">Transcription regulation</keyword>
<dbReference type="GeneID" id="25263383"/>
<dbReference type="OrthoDB" id="70376at2759"/>
<reference evidence="7 8" key="1">
    <citation type="submission" date="2014-05" db="EMBL/GenBank/DDBJ databases">
        <title>Draft genome sequence of a rare smut relative, Tilletiaria anomala UBC 951.</title>
        <authorList>
            <consortium name="DOE Joint Genome Institute"/>
            <person name="Toome M."/>
            <person name="Kuo A."/>
            <person name="Henrissat B."/>
            <person name="Lipzen A."/>
            <person name="Tritt A."/>
            <person name="Yoshinaga Y."/>
            <person name="Zane M."/>
            <person name="Barry K."/>
            <person name="Grigoriev I.V."/>
            <person name="Spatafora J.W."/>
            <person name="Aimea M.C."/>
        </authorList>
    </citation>
    <scope>NUCLEOTIDE SEQUENCE [LARGE SCALE GENOMIC DNA]</scope>
    <source>
        <strain evidence="7 8">UBC 951</strain>
    </source>
</reference>
<proteinExistence type="predicted"/>
<name>A0A066VE41_TILAU</name>
<dbReference type="HOGENOM" id="CLU_027101_0_0_1"/>
<feature type="region of interest" description="Disordered" evidence="6">
    <location>
        <begin position="535"/>
        <end position="580"/>
    </location>
</feature>
<evidence type="ECO:0000256" key="4">
    <source>
        <dbReference type="ARBA" id="ARBA00023163"/>
    </source>
</evidence>
<dbReference type="InterPro" id="IPR013907">
    <property type="entry name" value="Sds3"/>
</dbReference>
<dbReference type="SMART" id="SM01401">
    <property type="entry name" value="Sds3"/>
    <property type="match status" value="1"/>
</dbReference>
<dbReference type="EMBL" id="JMSN01000116">
    <property type="protein sequence ID" value="KDN38573.1"/>
    <property type="molecule type" value="Genomic_DNA"/>
</dbReference>
<keyword evidence="4" id="KW-0804">Transcription</keyword>
<dbReference type="Pfam" id="PF08598">
    <property type="entry name" value="Sds3"/>
    <property type="match status" value="1"/>
</dbReference>
<feature type="region of interest" description="Disordered" evidence="6">
    <location>
        <begin position="1"/>
        <end position="256"/>
    </location>
</feature>
<evidence type="ECO:0000313" key="7">
    <source>
        <dbReference type="EMBL" id="KDN38573.1"/>
    </source>
</evidence>
<dbReference type="Proteomes" id="UP000027361">
    <property type="component" value="Unassembled WGS sequence"/>
</dbReference>
<evidence type="ECO:0000256" key="1">
    <source>
        <dbReference type="ARBA" id="ARBA00004123"/>
    </source>
</evidence>
<gene>
    <name evidence="7" type="ORF">K437DRAFT_251225</name>
</gene>
<dbReference type="GO" id="GO:0010468">
    <property type="term" value="P:regulation of gene expression"/>
    <property type="evidence" value="ECO:0007669"/>
    <property type="project" value="UniProtKB-ARBA"/>
</dbReference>
<evidence type="ECO:0000256" key="3">
    <source>
        <dbReference type="ARBA" id="ARBA00023015"/>
    </source>
</evidence>
<comment type="caution">
    <text evidence="7">The sequence shown here is derived from an EMBL/GenBank/DDBJ whole genome shotgun (WGS) entry which is preliminary data.</text>
</comment>
<evidence type="ECO:0000256" key="6">
    <source>
        <dbReference type="SAM" id="MobiDB-lite"/>
    </source>
</evidence>
<feature type="compositionally biased region" description="Basic residues" evidence="6">
    <location>
        <begin position="427"/>
        <end position="444"/>
    </location>
</feature>